<keyword evidence="1" id="KW-0472">Membrane</keyword>
<evidence type="ECO:0000256" key="1">
    <source>
        <dbReference type="SAM" id="Phobius"/>
    </source>
</evidence>
<keyword evidence="1" id="KW-1133">Transmembrane helix</keyword>
<proteinExistence type="predicted"/>
<gene>
    <name evidence="2" type="ORF">UT30_C0020G0010</name>
</gene>
<keyword evidence="1" id="KW-0812">Transmembrane</keyword>
<organism evidence="2 3">
    <name type="scientific">Candidatus Uhrbacteria bacterium GW2011_GWF2_39_13</name>
    <dbReference type="NCBI Taxonomy" id="1618995"/>
    <lineage>
        <taxon>Bacteria</taxon>
        <taxon>Candidatus Uhriibacteriota</taxon>
    </lineage>
</organism>
<dbReference type="AlphaFoldDB" id="A0A0G0MTK0"/>
<evidence type="ECO:0000313" key="3">
    <source>
        <dbReference type="Proteomes" id="UP000033935"/>
    </source>
</evidence>
<name>A0A0G0MTK0_9BACT</name>
<evidence type="ECO:0000313" key="2">
    <source>
        <dbReference type="EMBL" id="KKR03741.1"/>
    </source>
</evidence>
<comment type="caution">
    <text evidence="2">The sequence shown here is derived from an EMBL/GenBank/DDBJ whole genome shotgun (WGS) entry which is preliminary data.</text>
</comment>
<dbReference type="Proteomes" id="UP000033935">
    <property type="component" value="Unassembled WGS sequence"/>
</dbReference>
<dbReference type="InterPro" id="IPR018247">
    <property type="entry name" value="EF_Hand_1_Ca_BS"/>
</dbReference>
<sequence>MATQRIRLKPISPVNIEQKVAFGLLMFLGLGGVVFGFQSFGANMQRPIQKQISEFYTGEQFLTEDQLEEQTLKDSKTKDTDGDGLVDYDELYVYKTSPYIVDSDSDGYDDKTEIFSGNNPNCPIGKTCGFIVTSDEEATASNNIADAFVQSLGAGALIEAGSVQFNSAADVEAFFKQATMDQIRAALIESGMSQEELDTIDDETLRAFFNGALDEASFSGSLDQYIAPTQ</sequence>
<dbReference type="EMBL" id="LBWG01000020">
    <property type="protein sequence ID" value="KKR03741.1"/>
    <property type="molecule type" value="Genomic_DNA"/>
</dbReference>
<protein>
    <submittedName>
        <fullName evidence="2">Ig domain-containing protein</fullName>
    </submittedName>
</protein>
<dbReference type="PROSITE" id="PS00018">
    <property type="entry name" value="EF_HAND_1"/>
    <property type="match status" value="1"/>
</dbReference>
<accession>A0A0G0MTK0</accession>
<reference evidence="2 3" key="1">
    <citation type="journal article" date="2015" name="Nature">
        <title>rRNA introns, odd ribosomes, and small enigmatic genomes across a large radiation of phyla.</title>
        <authorList>
            <person name="Brown C.T."/>
            <person name="Hug L.A."/>
            <person name="Thomas B.C."/>
            <person name="Sharon I."/>
            <person name="Castelle C.J."/>
            <person name="Singh A."/>
            <person name="Wilkins M.J."/>
            <person name="Williams K.H."/>
            <person name="Banfield J.F."/>
        </authorList>
    </citation>
    <scope>NUCLEOTIDE SEQUENCE [LARGE SCALE GENOMIC DNA]</scope>
</reference>
<feature type="transmembrane region" description="Helical" evidence="1">
    <location>
        <begin position="20"/>
        <end position="40"/>
    </location>
</feature>